<dbReference type="WBParaSite" id="GPLIN_001020700">
    <property type="protein sequence ID" value="GPLIN_001020700"/>
    <property type="gene ID" value="GPLIN_001020700"/>
</dbReference>
<reference evidence="2" key="2">
    <citation type="submission" date="2016-06" db="UniProtKB">
        <authorList>
            <consortium name="WormBaseParasite"/>
        </authorList>
    </citation>
    <scope>IDENTIFICATION</scope>
</reference>
<evidence type="ECO:0000313" key="1">
    <source>
        <dbReference type="Proteomes" id="UP000050741"/>
    </source>
</evidence>
<accession>A0A183CBF6</accession>
<dbReference type="Proteomes" id="UP000050741">
    <property type="component" value="Unassembled WGS sequence"/>
</dbReference>
<name>A0A183CBF6_GLOPA</name>
<reference evidence="1" key="1">
    <citation type="submission" date="2014-05" db="EMBL/GenBank/DDBJ databases">
        <title>The genome and life-stage specific transcriptomes of Globodera pallida elucidate key aspects of plant parasitism by a cyst nematode.</title>
        <authorList>
            <person name="Cotton J.A."/>
            <person name="Lilley C.J."/>
            <person name="Jones L.M."/>
            <person name="Kikuchi T."/>
            <person name="Reid A.J."/>
            <person name="Thorpe P."/>
            <person name="Tsai I.J."/>
            <person name="Beasley H."/>
            <person name="Blok V."/>
            <person name="Cock P.J.A."/>
            <person name="Van den Akker S.E."/>
            <person name="Holroyd N."/>
            <person name="Hunt M."/>
            <person name="Mantelin S."/>
            <person name="Naghra H."/>
            <person name="Pain A."/>
            <person name="Palomares-Rius J.E."/>
            <person name="Zarowiecki M."/>
            <person name="Berriman M."/>
            <person name="Jones J.T."/>
            <person name="Urwin P.E."/>
        </authorList>
    </citation>
    <scope>NUCLEOTIDE SEQUENCE [LARGE SCALE GENOMIC DNA]</scope>
    <source>
        <strain evidence="1">Lindley</strain>
    </source>
</reference>
<dbReference type="AlphaFoldDB" id="A0A183CBF6"/>
<organism evidence="1 2">
    <name type="scientific">Globodera pallida</name>
    <name type="common">Potato cyst nematode worm</name>
    <name type="synonym">Heterodera pallida</name>
    <dbReference type="NCBI Taxonomy" id="36090"/>
    <lineage>
        <taxon>Eukaryota</taxon>
        <taxon>Metazoa</taxon>
        <taxon>Ecdysozoa</taxon>
        <taxon>Nematoda</taxon>
        <taxon>Chromadorea</taxon>
        <taxon>Rhabditida</taxon>
        <taxon>Tylenchina</taxon>
        <taxon>Tylenchomorpha</taxon>
        <taxon>Tylenchoidea</taxon>
        <taxon>Heteroderidae</taxon>
        <taxon>Heteroderinae</taxon>
        <taxon>Globodera</taxon>
    </lineage>
</organism>
<protein>
    <submittedName>
        <fullName evidence="2">Type II toxin-antitoxin system HipA family toxin</fullName>
    </submittedName>
</protein>
<evidence type="ECO:0000313" key="2">
    <source>
        <dbReference type="WBParaSite" id="GPLIN_001020700"/>
    </source>
</evidence>
<proteinExistence type="predicted"/>
<sequence length="79" mass="8817">MYISNSLVLYVELLCNAQIGFDVGIEAWSEGHLPVSDFYAFDKFEEQLRALRELVAGSADPELIRKLGIRFDAAANAHT</sequence>
<keyword evidence="1" id="KW-1185">Reference proteome</keyword>